<comment type="similarity">
    <text evidence="2">Belongs to the ABC transporter superfamily.</text>
</comment>
<feature type="domain" description="ABC transporter" evidence="9">
    <location>
        <begin position="5"/>
        <end position="239"/>
    </location>
</feature>
<sequence length="245" mass="26685">MTALLAAENVTRVYHNAPVVAEVSLSINEGESVVFMGPSGAGKSTVLRCLAGLEPLQNGQVLFRGKCLSTSHGKPQSTSGQIGMVFQQFNLFPHLTALENVTLAPRRVKKMPQKQAEEEGAELLAKVGLGEKVDYYPAELSGGQQQRVAIARALAMHPAVMLFDEPTSALDPEYTREVLDVMKKLASEGMTCVVVTHELGFARSFSSRMVFLDDGRIVEDGPTEEVFTSPKSDRTRKFLEQTLAD</sequence>
<evidence type="ECO:0000256" key="1">
    <source>
        <dbReference type="ARBA" id="ARBA00004202"/>
    </source>
</evidence>
<dbReference type="PIRSF" id="PIRSF039085">
    <property type="entry name" value="ABC_ATPase_HisP"/>
    <property type="match status" value="1"/>
</dbReference>
<dbReference type="RefSeq" id="WP_286213430.1">
    <property type="nucleotide sequence ID" value="NZ_AP027452.1"/>
</dbReference>
<dbReference type="GO" id="GO:0005524">
    <property type="term" value="F:ATP binding"/>
    <property type="evidence" value="ECO:0007669"/>
    <property type="project" value="UniProtKB-KW"/>
</dbReference>
<dbReference type="PANTHER" id="PTHR43166">
    <property type="entry name" value="AMINO ACID IMPORT ATP-BINDING PROTEIN"/>
    <property type="match status" value="1"/>
</dbReference>
<dbReference type="InterPro" id="IPR030679">
    <property type="entry name" value="ABC_ATPase_HisP-typ"/>
</dbReference>
<evidence type="ECO:0000259" key="9">
    <source>
        <dbReference type="PROSITE" id="PS50893"/>
    </source>
</evidence>
<evidence type="ECO:0000256" key="6">
    <source>
        <dbReference type="ARBA" id="ARBA00022840"/>
    </source>
</evidence>
<gene>
    <name evidence="10" type="primary">glnQ_1</name>
    <name evidence="10" type="ORF">hbim_00613</name>
</gene>
<dbReference type="InterPro" id="IPR017871">
    <property type="entry name" value="ABC_transporter-like_CS"/>
</dbReference>
<keyword evidence="5" id="KW-0547">Nucleotide-binding</keyword>
<name>A0AAI8XLH7_MYCME</name>
<dbReference type="InterPro" id="IPR003439">
    <property type="entry name" value="ABC_transporter-like_ATP-bd"/>
</dbReference>
<evidence type="ECO:0000313" key="10">
    <source>
        <dbReference type="EMBL" id="BDY26698.1"/>
    </source>
</evidence>
<evidence type="ECO:0000256" key="4">
    <source>
        <dbReference type="ARBA" id="ARBA00022475"/>
    </source>
</evidence>
<dbReference type="CDD" id="cd03262">
    <property type="entry name" value="ABC_HisP_GlnQ"/>
    <property type="match status" value="1"/>
</dbReference>
<dbReference type="InterPro" id="IPR003593">
    <property type="entry name" value="AAA+_ATPase"/>
</dbReference>
<organism evidence="10 11">
    <name type="scientific">Mycolicibacterium mageritense</name>
    <name type="common">Mycobacterium mageritense</name>
    <dbReference type="NCBI Taxonomy" id="53462"/>
    <lineage>
        <taxon>Bacteria</taxon>
        <taxon>Bacillati</taxon>
        <taxon>Actinomycetota</taxon>
        <taxon>Actinomycetes</taxon>
        <taxon>Mycobacteriales</taxon>
        <taxon>Mycobacteriaceae</taxon>
        <taxon>Mycolicibacterium</taxon>
    </lineage>
</organism>
<dbReference type="GO" id="GO:0005886">
    <property type="term" value="C:plasma membrane"/>
    <property type="evidence" value="ECO:0007669"/>
    <property type="project" value="UniProtKB-SubCell"/>
</dbReference>
<dbReference type="Gene3D" id="3.40.50.300">
    <property type="entry name" value="P-loop containing nucleotide triphosphate hydrolases"/>
    <property type="match status" value="1"/>
</dbReference>
<reference evidence="10" key="1">
    <citation type="submission" date="2023-03" db="EMBL/GenBank/DDBJ databases">
        <title>Draft genome sequence of a Mycolicibacterium mageritense strain H4_3_1 isolated from a hybrid biological-inorganic system reactor.</title>
        <authorList>
            <person name="Feng X."/>
            <person name="Kazama D."/>
            <person name="Sato K."/>
            <person name="Kobayashi H."/>
        </authorList>
    </citation>
    <scope>NUCLEOTIDE SEQUENCE</scope>
    <source>
        <strain evidence="10">H4_3_1</strain>
    </source>
</reference>
<keyword evidence="8" id="KW-0472">Membrane</keyword>
<dbReference type="PANTHER" id="PTHR43166:SF9">
    <property type="entry name" value="GLUTAMATE_ASPARTATE IMPORT ATP-BINDING PROTEIN GLTL"/>
    <property type="match status" value="1"/>
</dbReference>
<protein>
    <submittedName>
        <fullName evidence="10">Glutamine transport ATP-binding protein GlnQ</fullName>
    </submittedName>
</protein>
<comment type="subcellular location">
    <subcellularLocation>
        <location evidence="1">Cell membrane</location>
        <topology evidence="1">Peripheral membrane protein</topology>
    </subcellularLocation>
</comment>
<keyword evidence="4" id="KW-1003">Cell membrane</keyword>
<dbReference type="PROSITE" id="PS50893">
    <property type="entry name" value="ABC_TRANSPORTER_2"/>
    <property type="match status" value="1"/>
</dbReference>
<proteinExistence type="inferred from homology"/>
<dbReference type="GO" id="GO:0015424">
    <property type="term" value="F:ABC-type amino acid transporter activity"/>
    <property type="evidence" value="ECO:0007669"/>
    <property type="project" value="InterPro"/>
</dbReference>
<evidence type="ECO:0000256" key="7">
    <source>
        <dbReference type="ARBA" id="ARBA00022970"/>
    </source>
</evidence>
<evidence type="ECO:0000256" key="5">
    <source>
        <dbReference type="ARBA" id="ARBA00022741"/>
    </source>
</evidence>
<evidence type="ECO:0000256" key="2">
    <source>
        <dbReference type="ARBA" id="ARBA00005417"/>
    </source>
</evidence>
<accession>A0AAI8XLH7</accession>
<evidence type="ECO:0000256" key="3">
    <source>
        <dbReference type="ARBA" id="ARBA00022448"/>
    </source>
</evidence>
<dbReference type="Pfam" id="PF00005">
    <property type="entry name" value="ABC_tran"/>
    <property type="match status" value="1"/>
</dbReference>
<dbReference type="PROSITE" id="PS00211">
    <property type="entry name" value="ABC_TRANSPORTER_1"/>
    <property type="match status" value="1"/>
</dbReference>
<keyword evidence="7" id="KW-0029">Amino-acid transport</keyword>
<dbReference type="InterPro" id="IPR050086">
    <property type="entry name" value="MetN_ABC_transporter-like"/>
</dbReference>
<keyword evidence="6 10" id="KW-0067">ATP-binding</keyword>
<dbReference type="Proteomes" id="UP001241092">
    <property type="component" value="Chromosome"/>
</dbReference>
<evidence type="ECO:0000256" key="8">
    <source>
        <dbReference type="ARBA" id="ARBA00023136"/>
    </source>
</evidence>
<dbReference type="SMART" id="SM00382">
    <property type="entry name" value="AAA"/>
    <property type="match status" value="1"/>
</dbReference>
<evidence type="ECO:0000313" key="11">
    <source>
        <dbReference type="Proteomes" id="UP001241092"/>
    </source>
</evidence>
<dbReference type="EMBL" id="AP027452">
    <property type="protein sequence ID" value="BDY26698.1"/>
    <property type="molecule type" value="Genomic_DNA"/>
</dbReference>
<dbReference type="AlphaFoldDB" id="A0AAI8XLH7"/>
<dbReference type="SUPFAM" id="SSF52540">
    <property type="entry name" value="P-loop containing nucleoside triphosphate hydrolases"/>
    <property type="match status" value="1"/>
</dbReference>
<keyword evidence="3" id="KW-0813">Transport</keyword>
<dbReference type="GO" id="GO:0016887">
    <property type="term" value="F:ATP hydrolysis activity"/>
    <property type="evidence" value="ECO:0007669"/>
    <property type="project" value="InterPro"/>
</dbReference>
<dbReference type="InterPro" id="IPR027417">
    <property type="entry name" value="P-loop_NTPase"/>
</dbReference>